<evidence type="ECO:0000256" key="3">
    <source>
        <dbReference type="ARBA" id="ARBA00007931"/>
    </source>
</evidence>
<dbReference type="GO" id="GO:0046872">
    <property type="term" value="F:metal ion binding"/>
    <property type="evidence" value="ECO:0007669"/>
    <property type="project" value="UniProtKB-KW"/>
</dbReference>
<dbReference type="CDD" id="cd06163">
    <property type="entry name" value="S2P-M50_PDZ_RseP-like"/>
    <property type="match status" value="1"/>
</dbReference>
<comment type="caution">
    <text evidence="13">The sequence shown here is derived from an EMBL/GenBank/DDBJ whole genome shotgun (WGS) entry which is preliminary data.</text>
</comment>
<gene>
    <name evidence="13" type="primary">rseP</name>
    <name evidence="13" type="ORF">CJD36_006580</name>
</gene>
<evidence type="ECO:0000256" key="11">
    <source>
        <dbReference type="RuleBase" id="RU362031"/>
    </source>
</evidence>
<evidence type="ECO:0000313" key="14">
    <source>
        <dbReference type="Proteomes" id="UP000239872"/>
    </source>
</evidence>
<dbReference type="InterPro" id="IPR036034">
    <property type="entry name" value="PDZ_sf"/>
</dbReference>
<evidence type="ECO:0000256" key="8">
    <source>
        <dbReference type="ARBA" id="ARBA00022989"/>
    </source>
</evidence>
<sequence>MPLNSLLLMSGGLIQALQLLAGLSFLIVLHEFGHFFFARLFKTRVEKFYLFFDFLFPFSGLLNFSLFKKTSGGTEYGIGWFPLGGYVKIAGMVDESMDKEALAKPPEPWEYRSKKAWQRMLIMLGGIIVNVIIAIVLYMVIFGVWGERYTPTAKAEFGITTDSTGRFIGFRDGDIPKSIDGQPIDRLENVVMALLFHNTGGTMVVVRDGKDVTLPIPKGTITRLIKRRTPLLAPRAHAIIDTVLPNSIAIKAGFKEGDSIISVNNDLMQWGGDFIKYRSEHEGQPLAVAYSRGGRIDTIHTMCPKDSMLGMLVGARDKYMVHETYTPGAAVGKGFREAFDKLRLYMIQFKLFVSPEVKINQSVGGFYSMGKMYPDEFDWHAFLSLTAFISIALAFMNLLPIPGLDGGYVIFLLFEMITGKQVSEKVMEKATTVGLVILLALMVYVNGLDILKIFGVKF</sequence>
<keyword evidence="8 11" id="KW-1133">Transmembrane helix</keyword>
<dbReference type="RefSeq" id="WP_105038342.1">
    <property type="nucleotide sequence ID" value="NZ_PPSL01000002.1"/>
</dbReference>
<keyword evidence="11" id="KW-0479">Metal-binding</keyword>
<evidence type="ECO:0000256" key="6">
    <source>
        <dbReference type="ARBA" id="ARBA00022801"/>
    </source>
</evidence>
<keyword evidence="9 11" id="KW-0482">Metalloprotease</keyword>
<reference evidence="13 14" key="1">
    <citation type="submission" date="2018-01" db="EMBL/GenBank/DDBJ databases">
        <title>A novel member of the phylum Bacteroidetes isolated from glacier ice.</title>
        <authorList>
            <person name="Liu Q."/>
            <person name="Xin Y.-H."/>
        </authorList>
    </citation>
    <scope>NUCLEOTIDE SEQUENCE [LARGE SCALE GENOMIC DNA]</scope>
    <source>
        <strain evidence="13 14">RB1R16</strain>
    </source>
</reference>
<feature type="transmembrane region" description="Helical" evidence="11">
    <location>
        <begin position="430"/>
        <end position="448"/>
    </location>
</feature>
<accession>A0A2S7SX07</accession>
<evidence type="ECO:0000256" key="1">
    <source>
        <dbReference type="ARBA" id="ARBA00001947"/>
    </source>
</evidence>
<dbReference type="Pfam" id="PF02163">
    <property type="entry name" value="Peptidase_M50"/>
    <property type="match status" value="1"/>
</dbReference>
<evidence type="ECO:0000256" key="7">
    <source>
        <dbReference type="ARBA" id="ARBA00022833"/>
    </source>
</evidence>
<evidence type="ECO:0000313" key="13">
    <source>
        <dbReference type="EMBL" id="PQJ11462.1"/>
    </source>
</evidence>
<dbReference type="InterPro" id="IPR008915">
    <property type="entry name" value="Peptidase_M50"/>
</dbReference>
<comment type="cofactor">
    <cofactor evidence="1 11">
        <name>Zn(2+)</name>
        <dbReference type="ChEBI" id="CHEBI:29105"/>
    </cofactor>
</comment>
<evidence type="ECO:0000256" key="9">
    <source>
        <dbReference type="ARBA" id="ARBA00023049"/>
    </source>
</evidence>
<feature type="transmembrane region" description="Helical" evidence="11">
    <location>
        <begin position="120"/>
        <end position="145"/>
    </location>
</feature>
<proteinExistence type="inferred from homology"/>
<dbReference type="InterPro" id="IPR004387">
    <property type="entry name" value="Pept_M50_Zn"/>
</dbReference>
<dbReference type="GO" id="GO:0006508">
    <property type="term" value="P:proteolysis"/>
    <property type="evidence" value="ECO:0007669"/>
    <property type="project" value="UniProtKB-KW"/>
</dbReference>
<evidence type="ECO:0000256" key="5">
    <source>
        <dbReference type="ARBA" id="ARBA00022692"/>
    </source>
</evidence>
<evidence type="ECO:0000256" key="2">
    <source>
        <dbReference type="ARBA" id="ARBA00004141"/>
    </source>
</evidence>
<dbReference type="GO" id="GO:0016020">
    <property type="term" value="C:membrane"/>
    <property type="evidence" value="ECO:0007669"/>
    <property type="project" value="UniProtKB-SubCell"/>
</dbReference>
<dbReference type="EMBL" id="PPSL01000002">
    <property type="protein sequence ID" value="PQJ11462.1"/>
    <property type="molecule type" value="Genomic_DNA"/>
</dbReference>
<dbReference type="GO" id="GO:0004222">
    <property type="term" value="F:metalloendopeptidase activity"/>
    <property type="evidence" value="ECO:0007669"/>
    <property type="project" value="InterPro"/>
</dbReference>
<keyword evidence="6 11" id="KW-0378">Hydrolase</keyword>
<keyword evidence="7 11" id="KW-0862">Zinc</keyword>
<dbReference type="SUPFAM" id="SSF50156">
    <property type="entry name" value="PDZ domain-like"/>
    <property type="match status" value="2"/>
</dbReference>
<dbReference type="NCBIfam" id="TIGR00054">
    <property type="entry name" value="RIP metalloprotease RseP"/>
    <property type="match status" value="1"/>
</dbReference>
<dbReference type="Gene3D" id="2.30.42.10">
    <property type="match status" value="1"/>
</dbReference>
<dbReference type="AlphaFoldDB" id="A0A2S7SX07"/>
<dbReference type="PANTHER" id="PTHR42837">
    <property type="entry name" value="REGULATOR OF SIGMA-E PROTEASE RSEP"/>
    <property type="match status" value="1"/>
</dbReference>
<dbReference type="PANTHER" id="PTHR42837:SF2">
    <property type="entry name" value="MEMBRANE METALLOPROTEASE ARASP2, CHLOROPLASTIC-RELATED"/>
    <property type="match status" value="1"/>
</dbReference>
<feature type="transmembrane region" description="Helical" evidence="11">
    <location>
        <begin position="401"/>
        <end position="418"/>
    </location>
</feature>
<keyword evidence="4 13" id="KW-0645">Protease</keyword>
<dbReference type="Proteomes" id="UP000239872">
    <property type="component" value="Unassembled WGS sequence"/>
</dbReference>
<feature type="domain" description="Peptidase M50" evidence="12">
    <location>
        <begin position="19"/>
        <end position="441"/>
    </location>
</feature>
<evidence type="ECO:0000256" key="4">
    <source>
        <dbReference type="ARBA" id="ARBA00022670"/>
    </source>
</evidence>
<comment type="similarity">
    <text evidence="3 11">Belongs to the peptidase M50B family.</text>
</comment>
<dbReference type="EC" id="3.4.24.-" evidence="11"/>
<evidence type="ECO:0000259" key="12">
    <source>
        <dbReference type="Pfam" id="PF02163"/>
    </source>
</evidence>
<keyword evidence="10 11" id="KW-0472">Membrane</keyword>
<comment type="subcellular location">
    <subcellularLocation>
        <location evidence="2">Membrane</location>
        <topology evidence="2">Multi-pass membrane protein</topology>
    </subcellularLocation>
</comment>
<evidence type="ECO:0000256" key="10">
    <source>
        <dbReference type="ARBA" id="ARBA00023136"/>
    </source>
</evidence>
<feature type="transmembrane region" description="Helical" evidence="11">
    <location>
        <begin position="6"/>
        <end position="28"/>
    </location>
</feature>
<name>A0A2S7SX07_9BACT</name>
<dbReference type="OrthoDB" id="9782003at2"/>
<keyword evidence="5 11" id="KW-0812">Transmembrane</keyword>
<feature type="transmembrane region" description="Helical" evidence="11">
    <location>
        <begin position="48"/>
        <end position="67"/>
    </location>
</feature>
<organism evidence="13 14">
    <name type="scientific">Flavipsychrobacter stenotrophus</name>
    <dbReference type="NCBI Taxonomy" id="2077091"/>
    <lineage>
        <taxon>Bacteria</taxon>
        <taxon>Pseudomonadati</taxon>
        <taxon>Bacteroidota</taxon>
        <taxon>Chitinophagia</taxon>
        <taxon>Chitinophagales</taxon>
        <taxon>Chitinophagaceae</taxon>
        <taxon>Flavipsychrobacter</taxon>
    </lineage>
</organism>
<protein>
    <recommendedName>
        <fullName evidence="11">Zinc metalloprotease</fullName>
        <ecNumber evidence="11">3.4.24.-</ecNumber>
    </recommendedName>
</protein>
<keyword evidence="14" id="KW-1185">Reference proteome</keyword>